<evidence type="ECO:0000313" key="7">
    <source>
        <dbReference type="EMBL" id="GAQ77654.1"/>
    </source>
</evidence>
<feature type="compositionally biased region" description="Basic and acidic residues" evidence="5">
    <location>
        <begin position="584"/>
        <end position="604"/>
    </location>
</feature>
<feature type="compositionally biased region" description="Basic residues" evidence="5">
    <location>
        <begin position="505"/>
        <end position="514"/>
    </location>
</feature>
<feature type="region of interest" description="Disordered" evidence="5">
    <location>
        <begin position="536"/>
        <end position="674"/>
    </location>
</feature>
<evidence type="ECO:0000256" key="3">
    <source>
        <dbReference type="ARBA" id="ARBA00022777"/>
    </source>
</evidence>
<evidence type="ECO:0000256" key="5">
    <source>
        <dbReference type="SAM" id="MobiDB-lite"/>
    </source>
</evidence>
<dbReference type="InterPro" id="IPR016064">
    <property type="entry name" value="NAD/diacylglycerol_kinase_sf"/>
</dbReference>
<name>A0A1Y1HGU9_KLENI</name>
<dbReference type="Gene3D" id="2.60.200.40">
    <property type="match status" value="2"/>
</dbReference>
<dbReference type="CDD" id="cd00821">
    <property type="entry name" value="PH"/>
    <property type="match status" value="1"/>
</dbReference>
<dbReference type="InterPro" id="IPR050187">
    <property type="entry name" value="Lipid_Phosphate_FormReg"/>
</dbReference>
<dbReference type="EMBL" id="DF236951">
    <property type="protein sequence ID" value="GAQ77654.1"/>
    <property type="molecule type" value="Genomic_DNA"/>
</dbReference>
<feature type="region of interest" description="Disordered" evidence="5">
    <location>
        <begin position="482"/>
        <end position="514"/>
    </location>
</feature>
<dbReference type="SUPFAM" id="SSF111331">
    <property type="entry name" value="NAD kinase/diacylglycerol kinase-like"/>
    <property type="match status" value="1"/>
</dbReference>
<dbReference type="InterPro" id="IPR045540">
    <property type="entry name" value="YegS/DAGK_C"/>
</dbReference>
<keyword evidence="4" id="KW-0067">ATP-binding</keyword>
<dbReference type="GO" id="GO:0001729">
    <property type="term" value="F:ceramide kinase activity"/>
    <property type="evidence" value="ECO:0000318"/>
    <property type="project" value="GO_Central"/>
</dbReference>
<dbReference type="InterPro" id="IPR017438">
    <property type="entry name" value="ATP-NAD_kinase_N"/>
</dbReference>
<dbReference type="OMA" id="NTEGMPR"/>
<feature type="compositionally biased region" description="Acidic residues" evidence="5">
    <location>
        <begin position="569"/>
        <end position="583"/>
    </location>
</feature>
<dbReference type="Pfam" id="PF00781">
    <property type="entry name" value="DAGK_cat"/>
    <property type="match status" value="1"/>
</dbReference>
<evidence type="ECO:0000256" key="1">
    <source>
        <dbReference type="ARBA" id="ARBA00022679"/>
    </source>
</evidence>
<gene>
    <name evidence="7" type="ORF">KFL_000020150</name>
</gene>
<evidence type="ECO:0000256" key="4">
    <source>
        <dbReference type="ARBA" id="ARBA00022840"/>
    </source>
</evidence>
<dbReference type="GO" id="GO:0016020">
    <property type="term" value="C:membrane"/>
    <property type="evidence" value="ECO:0007669"/>
    <property type="project" value="GOC"/>
</dbReference>
<protein>
    <submittedName>
        <fullName evidence="7">Long Chain Base Kinase</fullName>
    </submittedName>
</protein>
<dbReference type="PANTHER" id="PTHR12358:SF111">
    <property type="entry name" value="CERAMIDE KINASE, ISOFORM A"/>
    <property type="match status" value="1"/>
</dbReference>
<dbReference type="InterPro" id="IPR001206">
    <property type="entry name" value="Diacylglycerol_kinase_cat_dom"/>
</dbReference>
<accession>A0A1Y1HGU9</accession>
<dbReference type="OrthoDB" id="3853857at2759"/>
<dbReference type="PROSITE" id="PS50146">
    <property type="entry name" value="DAGK"/>
    <property type="match status" value="1"/>
</dbReference>
<feature type="compositionally biased region" description="Basic and acidic residues" evidence="5">
    <location>
        <begin position="494"/>
        <end position="504"/>
    </location>
</feature>
<keyword evidence="2" id="KW-0547">Nucleotide-binding</keyword>
<dbReference type="PANTHER" id="PTHR12358">
    <property type="entry name" value="SPHINGOSINE KINASE"/>
    <property type="match status" value="1"/>
</dbReference>
<dbReference type="STRING" id="105231.A0A1Y1HGU9"/>
<feature type="compositionally biased region" description="Low complexity" evidence="5">
    <location>
        <begin position="621"/>
        <end position="631"/>
    </location>
</feature>
<reference evidence="7 8" key="1">
    <citation type="journal article" date="2014" name="Nat. Commun.">
        <title>Klebsormidium flaccidum genome reveals primary factors for plant terrestrial adaptation.</title>
        <authorList>
            <person name="Hori K."/>
            <person name="Maruyama F."/>
            <person name="Fujisawa T."/>
            <person name="Togashi T."/>
            <person name="Yamamoto N."/>
            <person name="Seo M."/>
            <person name="Sato S."/>
            <person name="Yamada T."/>
            <person name="Mori H."/>
            <person name="Tajima N."/>
            <person name="Moriyama T."/>
            <person name="Ikeuchi M."/>
            <person name="Watanabe M."/>
            <person name="Wada H."/>
            <person name="Kobayashi K."/>
            <person name="Saito M."/>
            <person name="Masuda T."/>
            <person name="Sasaki-Sekimoto Y."/>
            <person name="Mashiguchi K."/>
            <person name="Awai K."/>
            <person name="Shimojima M."/>
            <person name="Masuda S."/>
            <person name="Iwai M."/>
            <person name="Nobusawa T."/>
            <person name="Narise T."/>
            <person name="Kondo S."/>
            <person name="Saito H."/>
            <person name="Sato R."/>
            <person name="Murakawa M."/>
            <person name="Ihara Y."/>
            <person name="Oshima-Yamada Y."/>
            <person name="Ohtaka K."/>
            <person name="Satoh M."/>
            <person name="Sonobe K."/>
            <person name="Ishii M."/>
            <person name="Ohtani R."/>
            <person name="Kanamori-Sato M."/>
            <person name="Honoki R."/>
            <person name="Miyazaki D."/>
            <person name="Mochizuki H."/>
            <person name="Umetsu J."/>
            <person name="Higashi K."/>
            <person name="Shibata D."/>
            <person name="Kamiya Y."/>
            <person name="Sato N."/>
            <person name="Nakamura Y."/>
            <person name="Tabata S."/>
            <person name="Ida S."/>
            <person name="Kurokawa K."/>
            <person name="Ohta H."/>
        </authorList>
    </citation>
    <scope>NUCLEOTIDE SEQUENCE [LARGE SCALE GENOMIC DNA]</scope>
    <source>
        <strain evidence="7 8">NIES-2285</strain>
    </source>
</reference>
<feature type="domain" description="DAGKc" evidence="6">
    <location>
        <begin position="206"/>
        <end position="345"/>
    </location>
</feature>
<feature type="compositionally biased region" description="Low complexity" evidence="5">
    <location>
        <begin position="647"/>
        <end position="660"/>
    </location>
</feature>
<organism evidence="7 8">
    <name type="scientific">Klebsormidium nitens</name>
    <name type="common">Green alga</name>
    <name type="synonym">Ulothrix nitens</name>
    <dbReference type="NCBI Taxonomy" id="105231"/>
    <lineage>
        <taxon>Eukaryota</taxon>
        <taxon>Viridiplantae</taxon>
        <taxon>Streptophyta</taxon>
        <taxon>Klebsormidiophyceae</taxon>
        <taxon>Klebsormidiales</taxon>
        <taxon>Klebsormidiaceae</taxon>
        <taxon>Klebsormidium</taxon>
    </lineage>
</organism>
<feature type="compositionally biased region" description="Basic and acidic residues" evidence="5">
    <location>
        <begin position="634"/>
        <end position="646"/>
    </location>
</feature>
<dbReference type="Pfam" id="PF19279">
    <property type="entry name" value="YegS_C"/>
    <property type="match status" value="1"/>
</dbReference>
<evidence type="ECO:0000313" key="8">
    <source>
        <dbReference type="Proteomes" id="UP000054558"/>
    </source>
</evidence>
<dbReference type="GO" id="GO:0005524">
    <property type="term" value="F:ATP binding"/>
    <property type="evidence" value="ECO:0007669"/>
    <property type="project" value="UniProtKB-KW"/>
</dbReference>
<feature type="compositionally biased region" description="Basic residues" evidence="5">
    <location>
        <begin position="549"/>
        <end position="558"/>
    </location>
</feature>
<feature type="compositionally biased region" description="Gly residues" evidence="5">
    <location>
        <begin position="661"/>
        <end position="674"/>
    </location>
</feature>
<sequence>MSEELAPGTGALLRVKSLGWLRMRSGRRRGELNGLDRTLSPAEIASLLGAGQFEAEVVVTSGFLFKLGDGGSSKRVKAVLVPEGLVWRQSVSRRVLLIKDTISVEVKNAASQFELHGFATNPVSNAGKRLVHVRFCAPSAQEAEKWVQGLGSLGTAITVQEAGAALVNGNEAEANVEPSEPRGQDGNGGAVEMDATPEPGATVLERGGAPILIIVNPCSGHGRGARVLEHLVLPIFRLAGLKFTVVQTERAGHAVRLASQIDLGTCEGGIVCVGGDGLVNEVLNGLFLHPDRKRAMSCPIGVVPAGSDNALVWSVLGVKTATDAALLVVKGGTTPLDAFVVRWDPTADNAAPVPQIGVCMTYYGFMSDALRRSEMPGLKRLGPLKYTAAGAWQMLSLPHYIVDVEFLEVDPEERRAWWAASSGEGSMREALEAREREREQGGRRKRSNWEERQQEALLNESADEERRQQGITWNVRARELGARWGPNEPPGKLLEPDHERAAEGRRKRHGSSGFRRRAGRNFRCVGGLDFAEFEEDGAAGPSGAPGKGRSGRPGHRHTFSAPARVGAFDEPDEDLGEVAESDGDAQKADSEAEAVHAERYERTAGDWGPRSEGGESKRVEASGSAPSEGASQPDKVDIPVRIRDGRGSASGRGTEAAAEGASGGGESGASGSSGGWVRRSGPFLSVMVCNHKCRSVQFLKTQCLAPSAEADDGHLDLMLVKPVGRVDLVRFLTLLQFSKHADLPFVEYRKVKAVRIIPGENDNRSCGIDGELLPLVGPATISVIPGLFKMMGRSVWPA</sequence>
<dbReference type="Proteomes" id="UP000054558">
    <property type="component" value="Unassembled WGS sequence"/>
</dbReference>
<keyword evidence="8" id="KW-1185">Reference proteome</keyword>
<dbReference type="Gene3D" id="3.40.50.10330">
    <property type="entry name" value="Probable inorganic polyphosphate/atp-NAD kinase, domain 1"/>
    <property type="match status" value="1"/>
</dbReference>
<dbReference type="AlphaFoldDB" id="A0A1Y1HGU9"/>
<keyword evidence="1" id="KW-0808">Transferase</keyword>
<keyword evidence="3 7" id="KW-0418">Kinase</keyword>
<dbReference type="SMART" id="SM00046">
    <property type="entry name" value="DAGKc"/>
    <property type="match status" value="1"/>
</dbReference>
<evidence type="ECO:0000259" key="6">
    <source>
        <dbReference type="PROSITE" id="PS50146"/>
    </source>
</evidence>
<dbReference type="GO" id="GO:0006672">
    <property type="term" value="P:ceramide metabolic process"/>
    <property type="evidence" value="ECO:0000318"/>
    <property type="project" value="GO_Central"/>
</dbReference>
<feature type="region of interest" description="Disordered" evidence="5">
    <location>
        <begin position="428"/>
        <end position="451"/>
    </location>
</feature>
<proteinExistence type="predicted"/>
<feature type="region of interest" description="Disordered" evidence="5">
    <location>
        <begin position="172"/>
        <end position="200"/>
    </location>
</feature>
<evidence type="ECO:0000256" key="2">
    <source>
        <dbReference type="ARBA" id="ARBA00022741"/>
    </source>
</evidence>